<protein>
    <recommendedName>
        <fullName evidence="9">Mitochondrial import inner membrane translocase subunit TIM22</fullName>
    </recommendedName>
</protein>
<evidence type="ECO:0000256" key="3">
    <source>
        <dbReference type="ARBA" id="ARBA00022692"/>
    </source>
</evidence>
<keyword evidence="7 9" id="KW-0472">Membrane</keyword>
<dbReference type="OrthoDB" id="75343at2759"/>
<evidence type="ECO:0000313" key="10">
    <source>
        <dbReference type="EMBL" id="KAH3890878.1"/>
    </source>
</evidence>
<dbReference type="GO" id="GO:0008320">
    <property type="term" value="F:protein transmembrane transporter activity"/>
    <property type="evidence" value="ECO:0007669"/>
    <property type="project" value="UniProtKB-UniRule"/>
</dbReference>
<evidence type="ECO:0000256" key="9">
    <source>
        <dbReference type="RuleBase" id="RU367038"/>
    </source>
</evidence>
<comment type="function">
    <text evidence="8 9">Essential core component of the TIM22 complex, a complex that mediates the import and insertion of multi-pass transmembrane proteins into the mitochondrial inner membrane. In the TIM22 complex, it constitutes the voltage-activated and signal-gated channel. Forms a twin-pore translocase that uses the membrane potential as external driving force in 2 voltage-dependent steps.</text>
</comment>
<keyword evidence="6 9" id="KW-0496">Mitochondrion</keyword>
<keyword evidence="9" id="KW-0811">Translocation</keyword>
<dbReference type="GO" id="GO:0042721">
    <property type="term" value="C:TIM22 mitochondrial import inner membrane insertion complex"/>
    <property type="evidence" value="ECO:0007669"/>
    <property type="project" value="UniProtKB-UniRule"/>
</dbReference>
<evidence type="ECO:0000256" key="6">
    <source>
        <dbReference type="ARBA" id="ARBA00023128"/>
    </source>
</evidence>
<dbReference type="PANTHER" id="PTHR14110">
    <property type="entry name" value="MITOCHONDRIAL IMPORT INNER MEMBRANE TRANSLOCASE SUBUNIT TIM22"/>
    <property type="match status" value="1"/>
</dbReference>
<keyword evidence="4 9" id="KW-0999">Mitochondrion inner membrane</keyword>
<evidence type="ECO:0000256" key="5">
    <source>
        <dbReference type="ARBA" id="ARBA00022989"/>
    </source>
</evidence>
<dbReference type="PANTHER" id="PTHR14110:SF0">
    <property type="entry name" value="MITOCHONDRIAL IMPORT INNER MEMBRANE TRANSLOCASE SUBUNIT TIM22"/>
    <property type="match status" value="1"/>
</dbReference>
<keyword evidence="11" id="KW-1185">Reference proteome</keyword>
<evidence type="ECO:0000313" key="11">
    <source>
        <dbReference type="Proteomes" id="UP000828390"/>
    </source>
</evidence>
<keyword evidence="3 9" id="KW-0812">Transmembrane</keyword>
<keyword evidence="9" id="KW-0653">Protein transport</keyword>
<name>A0A9D4S559_DREPO</name>
<dbReference type="AlphaFoldDB" id="A0A9D4S559"/>
<dbReference type="GO" id="GO:0030943">
    <property type="term" value="F:mitochondrion targeting sequence binding"/>
    <property type="evidence" value="ECO:0007669"/>
    <property type="project" value="TreeGrafter"/>
</dbReference>
<organism evidence="10 11">
    <name type="scientific">Dreissena polymorpha</name>
    <name type="common">Zebra mussel</name>
    <name type="synonym">Mytilus polymorpha</name>
    <dbReference type="NCBI Taxonomy" id="45954"/>
    <lineage>
        <taxon>Eukaryota</taxon>
        <taxon>Metazoa</taxon>
        <taxon>Spiralia</taxon>
        <taxon>Lophotrochozoa</taxon>
        <taxon>Mollusca</taxon>
        <taxon>Bivalvia</taxon>
        <taxon>Autobranchia</taxon>
        <taxon>Heteroconchia</taxon>
        <taxon>Euheterodonta</taxon>
        <taxon>Imparidentia</taxon>
        <taxon>Neoheterodontei</taxon>
        <taxon>Myida</taxon>
        <taxon>Dreissenoidea</taxon>
        <taxon>Dreissenidae</taxon>
        <taxon>Dreissena</taxon>
    </lineage>
</organism>
<comment type="subcellular location">
    <subcellularLocation>
        <location evidence="1 9">Mitochondrion inner membrane</location>
        <topology evidence="1 9">Multi-pass membrane protein</topology>
    </subcellularLocation>
</comment>
<keyword evidence="5 9" id="KW-1133">Transmembrane helix</keyword>
<comment type="similarity">
    <text evidence="2 9">Belongs to the Tim17/Tim22/Tim23 family.</text>
</comment>
<evidence type="ECO:0000256" key="8">
    <source>
        <dbReference type="ARBA" id="ARBA00024713"/>
    </source>
</evidence>
<sequence>MAAPMRPNEGVKHTTLSELTLKDVDSFSFIVDHVIGEKKLKTNVFLPTAVGTNFRPKEEIMVTKVFESCIFKAVASGVVGLALGGALGLFTVGIDPMSTYTTTTDQTPSTRAVFKEMKVRCASYGKNFGTIGFMFAGTECLLESYRGKSVLSNGTISGAIVGGVLGLRAGLKAAMFGAAGFAVFSTAVDYYFRH</sequence>
<proteinExistence type="inferred from homology"/>
<reference evidence="10" key="1">
    <citation type="journal article" date="2019" name="bioRxiv">
        <title>The Genome of the Zebra Mussel, Dreissena polymorpha: A Resource for Invasive Species Research.</title>
        <authorList>
            <person name="McCartney M.A."/>
            <person name="Auch B."/>
            <person name="Kono T."/>
            <person name="Mallez S."/>
            <person name="Zhang Y."/>
            <person name="Obille A."/>
            <person name="Becker A."/>
            <person name="Abrahante J.E."/>
            <person name="Garbe J."/>
            <person name="Badalamenti J.P."/>
            <person name="Herman A."/>
            <person name="Mangelson H."/>
            <person name="Liachko I."/>
            <person name="Sullivan S."/>
            <person name="Sone E.D."/>
            <person name="Koren S."/>
            <person name="Silverstein K.A.T."/>
            <person name="Beckman K.B."/>
            <person name="Gohl D.M."/>
        </authorList>
    </citation>
    <scope>NUCLEOTIDE SEQUENCE</scope>
    <source>
        <strain evidence="10">Duluth1</strain>
        <tissue evidence="10">Whole animal</tissue>
    </source>
</reference>
<dbReference type="Pfam" id="PF02466">
    <property type="entry name" value="Tim17"/>
    <property type="match status" value="1"/>
</dbReference>
<evidence type="ECO:0000256" key="2">
    <source>
        <dbReference type="ARBA" id="ARBA00008444"/>
    </source>
</evidence>
<gene>
    <name evidence="10" type="ORF">DPMN_014967</name>
</gene>
<comment type="subunit">
    <text evidence="9">Component of the TIM22 complex.</text>
</comment>
<dbReference type="Proteomes" id="UP000828390">
    <property type="component" value="Unassembled WGS sequence"/>
</dbReference>
<dbReference type="EMBL" id="JAIWYP010000001">
    <property type="protein sequence ID" value="KAH3890878.1"/>
    <property type="molecule type" value="Genomic_DNA"/>
</dbReference>
<dbReference type="GO" id="GO:0045039">
    <property type="term" value="P:protein insertion into mitochondrial inner membrane"/>
    <property type="evidence" value="ECO:0007669"/>
    <property type="project" value="UniProtKB-UniRule"/>
</dbReference>
<dbReference type="InterPro" id="IPR039175">
    <property type="entry name" value="TIM22"/>
</dbReference>
<evidence type="ECO:0000256" key="7">
    <source>
        <dbReference type="ARBA" id="ARBA00023136"/>
    </source>
</evidence>
<reference evidence="10" key="2">
    <citation type="submission" date="2020-11" db="EMBL/GenBank/DDBJ databases">
        <authorList>
            <person name="McCartney M.A."/>
            <person name="Auch B."/>
            <person name="Kono T."/>
            <person name="Mallez S."/>
            <person name="Becker A."/>
            <person name="Gohl D.M."/>
            <person name="Silverstein K.A.T."/>
            <person name="Koren S."/>
            <person name="Bechman K.B."/>
            <person name="Herman A."/>
            <person name="Abrahante J.E."/>
            <person name="Garbe J."/>
        </authorList>
    </citation>
    <scope>NUCLEOTIDE SEQUENCE</scope>
    <source>
        <strain evidence="10">Duluth1</strain>
        <tissue evidence="10">Whole animal</tissue>
    </source>
</reference>
<keyword evidence="9" id="KW-0813">Transport</keyword>
<feature type="transmembrane region" description="Helical" evidence="9">
    <location>
        <begin position="173"/>
        <end position="192"/>
    </location>
</feature>
<accession>A0A9D4S559</accession>
<evidence type="ECO:0000256" key="4">
    <source>
        <dbReference type="ARBA" id="ARBA00022792"/>
    </source>
</evidence>
<feature type="transmembrane region" description="Helical" evidence="9">
    <location>
        <begin position="70"/>
        <end position="94"/>
    </location>
</feature>
<comment type="caution">
    <text evidence="10">The sequence shown here is derived from an EMBL/GenBank/DDBJ whole genome shotgun (WGS) entry which is preliminary data.</text>
</comment>
<evidence type="ECO:0000256" key="1">
    <source>
        <dbReference type="ARBA" id="ARBA00004448"/>
    </source>
</evidence>